<dbReference type="Proteomes" id="UP000029452">
    <property type="component" value="Unassembled WGS sequence"/>
</dbReference>
<comment type="caution">
    <text evidence="1">The sequence shown here is derived from an EMBL/GenBank/DDBJ whole genome shotgun (WGS) entry which is preliminary data.</text>
</comment>
<dbReference type="RefSeq" id="WP_014961721.1">
    <property type="nucleotide sequence ID" value="NZ_JBPKCJ010000004.1"/>
</dbReference>
<dbReference type="OMA" id="VFREETC"/>
<sequence length="144" mass="16001">MSRRRLFRIWGWGIGGALFLTFLVLPPLHAEGKKKKKNDNYGVLNILPGPGDMPGILPVLHRLGLVVTRIEIDHPYPQDPITVKVRIHILPPAGCPDGESPNRTAIVNAVWQSTPDNAFLPMNVWARDISSGRSSVFREETCSD</sequence>
<proteinExistence type="predicted"/>
<reference evidence="1 2" key="1">
    <citation type="submission" date="2014-06" db="EMBL/GenBank/DDBJ databases">
        <title>Draft genome sequence of iron oxidizing acidophile Leptospirillum ferriphilum DSM14647.</title>
        <authorList>
            <person name="Cardenas J.P."/>
            <person name="Lazcano M."/>
            <person name="Ossandon F.J."/>
            <person name="Corbett M."/>
            <person name="Holmes D.S."/>
            <person name="Watkin E."/>
        </authorList>
    </citation>
    <scope>NUCLEOTIDE SEQUENCE [LARGE SCALE GENOMIC DNA]</scope>
    <source>
        <strain evidence="1 2">DSM 14647</strain>
    </source>
</reference>
<name>A0A094W931_9BACT</name>
<dbReference type="EMBL" id="JPGK01000004">
    <property type="protein sequence ID" value="KGA94003.1"/>
    <property type="molecule type" value="Genomic_DNA"/>
</dbReference>
<evidence type="ECO:0000313" key="2">
    <source>
        <dbReference type="Proteomes" id="UP000029452"/>
    </source>
</evidence>
<dbReference type="PATRIC" id="fig|178606.4.peg.1162"/>
<organism evidence="1 2">
    <name type="scientific">Leptospirillum ferriphilum</name>
    <dbReference type="NCBI Taxonomy" id="178606"/>
    <lineage>
        <taxon>Bacteria</taxon>
        <taxon>Pseudomonadati</taxon>
        <taxon>Nitrospirota</taxon>
        <taxon>Nitrospiria</taxon>
        <taxon>Nitrospirales</taxon>
        <taxon>Nitrospiraceae</taxon>
        <taxon>Leptospirillum</taxon>
    </lineage>
</organism>
<evidence type="ECO:0000313" key="1">
    <source>
        <dbReference type="EMBL" id="KGA94003.1"/>
    </source>
</evidence>
<protein>
    <submittedName>
        <fullName evidence="1">Uncharacterized protein</fullName>
    </submittedName>
</protein>
<gene>
    <name evidence="1" type="ORF">LptCag_0629</name>
</gene>
<accession>A0A094W931</accession>
<dbReference type="OrthoDB" id="9814903at2"/>
<dbReference type="AlphaFoldDB" id="A0A094W931"/>